<dbReference type="Gene3D" id="3.30.70.330">
    <property type="match status" value="1"/>
</dbReference>
<dbReference type="EMBL" id="JAIWYP010000014">
    <property type="protein sequence ID" value="KAH3710098.1"/>
    <property type="molecule type" value="Genomic_DNA"/>
</dbReference>
<feature type="region of interest" description="Disordered" evidence="2">
    <location>
        <begin position="263"/>
        <end position="290"/>
    </location>
</feature>
<dbReference type="InterPro" id="IPR000504">
    <property type="entry name" value="RRM_dom"/>
</dbReference>
<dbReference type="Proteomes" id="UP000828390">
    <property type="component" value="Unassembled WGS sequence"/>
</dbReference>
<dbReference type="AlphaFoldDB" id="A0A9D3YZR7"/>
<dbReference type="GO" id="GO:0006302">
    <property type="term" value="P:double-strand break repair"/>
    <property type="evidence" value="ECO:0007669"/>
    <property type="project" value="UniProtKB-ARBA"/>
</dbReference>
<dbReference type="PROSITE" id="PS50102">
    <property type="entry name" value="RRM"/>
    <property type="match status" value="1"/>
</dbReference>
<gene>
    <name evidence="4" type="ORF">DPMN_069564</name>
</gene>
<dbReference type="InterPro" id="IPR057652">
    <property type="entry name" value="DSRM_RDM1"/>
</dbReference>
<dbReference type="Pfam" id="PF25517">
    <property type="entry name" value="DSRM_RDM1"/>
    <property type="match status" value="1"/>
</dbReference>
<dbReference type="PANTHER" id="PTHR31164">
    <property type="entry name" value="RAD52 MOTIF-CONTAINING PROTEIN 1"/>
    <property type="match status" value="1"/>
</dbReference>
<name>A0A9D3YZR7_DREPO</name>
<dbReference type="InterPro" id="IPR012677">
    <property type="entry name" value="Nucleotide-bd_a/b_plait_sf"/>
</dbReference>
<evidence type="ECO:0000313" key="4">
    <source>
        <dbReference type="EMBL" id="KAH3710098.1"/>
    </source>
</evidence>
<organism evidence="4 5">
    <name type="scientific">Dreissena polymorpha</name>
    <name type="common">Zebra mussel</name>
    <name type="synonym">Mytilus polymorpha</name>
    <dbReference type="NCBI Taxonomy" id="45954"/>
    <lineage>
        <taxon>Eukaryota</taxon>
        <taxon>Metazoa</taxon>
        <taxon>Spiralia</taxon>
        <taxon>Lophotrochozoa</taxon>
        <taxon>Mollusca</taxon>
        <taxon>Bivalvia</taxon>
        <taxon>Autobranchia</taxon>
        <taxon>Heteroconchia</taxon>
        <taxon>Euheterodonta</taxon>
        <taxon>Imparidentia</taxon>
        <taxon>Neoheterodontei</taxon>
        <taxon>Myida</taxon>
        <taxon>Dreissenoidea</taxon>
        <taxon>Dreissenidae</taxon>
        <taxon>Dreissena</taxon>
    </lineage>
</organism>
<evidence type="ECO:0000259" key="3">
    <source>
        <dbReference type="PROSITE" id="PS50102"/>
    </source>
</evidence>
<evidence type="ECO:0000256" key="1">
    <source>
        <dbReference type="PROSITE-ProRule" id="PRU00176"/>
    </source>
</evidence>
<dbReference type="GO" id="GO:0005730">
    <property type="term" value="C:nucleolus"/>
    <property type="evidence" value="ECO:0007669"/>
    <property type="project" value="TreeGrafter"/>
</dbReference>
<accession>A0A9D3YZR7</accession>
<comment type="caution">
    <text evidence="4">The sequence shown here is derived from an EMBL/GenBank/DDBJ whole genome shotgun (WGS) entry which is preliminary data.</text>
</comment>
<dbReference type="SUPFAM" id="SSF54928">
    <property type="entry name" value="RNA-binding domain, RBD"/>
    <property type="match status" value="1"/>
</dbReference>
<keyword evidence="1" id="KW-0694">RNA-binding</keyword>
<evidence type="ECO:0000313" key="5">
    <source>
        <dbReference type="Proteomes" id="UP000828390"/>
    </source>
</evidence>
<protein>
    <recommendedName>
        <fullName evidence="3">RRM domain-containing protein</fullName>
    </recommendedName>
</protein>
<dbReference type="InterPro" id="IPR040224">
    <property type="entry name" value="RDM1"/>
</dbReference>
<sequence>MDPSKVEIIDFYRPDGSRKNLFITNIPGCLTEDEIVYQLYGIFEPFGLLYGVQVFPCSRRFPQATESENGGAMSGSKEQEPGYYAFVTFYSTMHASRVKESMNSVIMLAGSECKIAYAKSRKQLQERHPLYVSKCYDLINYFLGFNSWSTTIKTMFEDTDSVQATPNTTYVKYVCLVELRVLDIIIEGVGVSQEALAKSSDPMLKIQAVGKCKKLCYMRAIENAFSRVLLVVLGNGKVHVEIDTTKPELRTDVVSDEQLVKVNELSDQPESEQDLQETHNPHMADGSMLSASGVDNLNLQILQELEEDM</sequence>
<dbReference type="GO" id="GO:0006310">
    <property type="term" value="P:DNA recombination"/>
    <property type="evidence" value="ECO:0007669"/>
    <property type="project" value="UniProtKB-ARBA"/>
</dbReference>
<dbReference type="GO" id="GO:0003723">
    <property type="term" value="F:RNA binding"/>
    <property type="evidence" value="ECO:0007669"/>
    <property type="project" value="UniProtKB-UniRule"/>
</dbReference>
<proteinExistence type="predicted"/>
<dbReference type="Gene3D" id="3.30.390.80">
    <property type="entry name" value="DNA repair protein Rad52/59/22"/>
    <property type="match status" value="1"/>
</dbReference>
<feature type="domain" description="RRM" evidence="3">
    <location>
        <begin position="19"/>
        <end position="120"/>
    </location>
</feature>
<dbReference type="InterPro" id="IPR042525">
    <property type="entry name" value="Rad52_Rad59_Rad22_sf"/>
</dbReference>
<dbReference type="InterPro" id="IPR035979">
    <property type="entry name" value="RBD_domain_sf"/>
</dbReference>
<keyword evidence="5" id="KW-1185">Reference proteome</keyword>
<dbReference type="SUPFAM" id="SSF54768">
    <property type="entry name" value="dsRNA-binding domain-like"/>
    <property type="match status" value="1"/>
</dbReference>
<reference evidence="4" key="1">
    <citation type="journal article" date="2019" name="bioRxiv">
        <title>The Genome of the Zebra Mussel, Dreissena polymorpha: A Resource for Invasive Species Research.</title>
        <authorList>
            <person name="McCartney M.A."/>
            <person name="Auch B."/>
            <person name="Kono T."/>
            <person name="Mallez S."/>
            <person name="Zhang Y."/>
            <person name="Obille A."/>
            <person name="Becker A."/>
            <person name="Abrahante J.E."/>
            <person name="Garbe J."/>
            <person name="Badalamenti J.P."/>
            <person name="Herman A."/>
            <person name="Mangelson H."/>
            <person name="Liachko I."/>
            <person name="Sullivan S."/>
            <person name="Sone E.D."/>
            <person name="Koren S."/>
            <person name="Silverstein K.A.T."/>
            <person name="Beckman K.B."/>
            <person name="Gohl D.M."/>
        </authorList>
    </citation>
    <scope>NUCLEOTIDE SEQUENCE</scope>
    <source>
        <strain evidence="4">Duluth1</strain>
        <tissue evidence="4">Whole animal</tissue>
    </source>
</reference>
<evidence type="ECO:0000256" key="2">
    <source>
        <dbReference type="SAM" id="MobiDB-lite"/>
    </source>
</evidence>
<dbReference type="PANTHER" id="PTHR31164:SF1">
    <property type="entry name" value="RAD52 MOTIF-CONTAINING PROTEIN 1"/>
    <property type="match status" value="1"/>
</dbReference>
<dbReference type="OrthoDB" id="6287754at2759"/>
<reference evidence="4" key="2">
    <citation type="submission" date="2020-11" db="EMBL/GenBank/DDBJ databases">
        <authorList>
            <person name="McCartney M.A."/>
            <person name="Auch B."/>
            <person name="Kono T."/>
            <person name="Mallez S."/>
            <person name="Becker A."/>
            <person name="Gohl D.M."/>
            <person name="Silverstein K.A.T."/>
            <person name="Koren S."/>
            <person name="Bechman K.B."/>
            <person name="Herman A."/>
            <person name="Abrahante J.E."/>
            <person name="Garbe J."/>
        </authorList>
    </citation>
    <scope>NUCLEOTIDE SEQUENCE</scope>
    <source>
        <strain evidence="4">Duluth1</strain>
        <tissue evidence="4">Whole animal</tissue>
    </source>
</reference>